<dbReference type="Gene3D" id="3.40.50.720">
    <property type="entry name" value="NAD(P)-binding Rossmann-like Domain"/>
    <property type="match status" value="1"/>
</dbReference>
<evidence type="ECO:0000256" key="2">
    <source>
        <dbReference type="ARBA" id="ARBA00006484"/>
    </source>
</evidence>
<dbReference type="InterPro" id="IPR036291">
    <property type="entry name" value="NAD(P)-bd_dom_sf"/>
</dbReference>
<comment type="similarity">
    <text evidence="2">Belongs to the short-chain dehydrogenases/reductases (SDR) family.</text>
</comment>
<dbReference type="Proteomes" id="UP000220914">
    <property type="component" value="Unassembled WGS sequence"/>
</dbReference>
<dbReference type="GO" id="GO:0004316">
    <property type="term" value="F:3-oxoacyl-[acyl-carrier-protein] reductase (NADPH) activity"/>
    <property type="evidence" value="ECO:0007669"/>
    <property type="project" value="UniProtKB-EC"/>
</dbReference>
<comment type="catalytic activity">
    <reaction evidence="6">
        <text>a (3R)-hydroxyacyl-[ACP] + NADP(+) = a 3-oxoacyl-[ACP] + NADPH + H(+)</text>
        <dbReference type="Rhea" id="RHEA:17397"/>
        <dbReference type="Rhea" id="RHEA-COMP:9916"/>
        <dbReference type="Rhea" id="RHEA-COMP:9945"/>
        <dbReference type="ChEBI" id="CHEBI:15378"/>
        <dbReference type="ChEBI" id="CHEBI:57783"/>
        <dbReference type="ChEBI" id="CHEBI:58349"/>
        <dbReference type="ChEBI" id="CHEBI:78776"/>
        <dbReference type="ChEBI" id="CHEBI:78827"/>
        <dbReference type="EC" id="1.1.1.100"/>
    </reaction>
    <physiologicalReaction direction="right-to-left" evidence="6">
        <dbReference type="Rhea" id="RHEA:17399"/>
    </physiologicalReaction>
</comment>
<dbReference type="Pfam" id="PF13561">
    <property type="entry name" value="adh_short_C2"/>
    <property type="match status" value="1"/>
</dbReference>
<dbReference type="InterPro" id="IPR050259">
    <property type="entry name" value="SDR"/>
</dbReference>
<evidence type="ECO:0000256" key="5">
    <source>
        <dbReference type="ARBA" id="ARBA00040781"/>
    </source>
</evidence>
<evidence type="ECO:0000256" key="1">
    <source>
        <dbReference type="ARBA" id="ARBA00004191"/>
    </source>
</evidence>
<evidence type="ECO:0000256" key="3">
    <source>
        <dbReference type="ARBA" id="ARBA00022512"/>
    </source>
</evidence>
<evidence type="ECO:0000313" key="10">
    <source>
        <dbReference type="Proteomes" id="UP000465302"/>
    </source>
</evidence>
<accession>A0A2A7MUN2</accession>
<dbReference type="InterPro" id="IPR002347">
    <property type="entry name" value="SDR_fam"/>
</dbReference>
<dbReference type="AlphaFoldDB" id="A0A2A7MUN2"/>
<keyword evidence="3" id="KW-0134">Cell wall</keyword>
<name>A0A2A7MUN2_MYCAG</name>
<keyword evidence="3" id="KW-0964">Secreted</keyword>
<organism evidence="8 9">
    <name type="scientific">Mycolicibacterium agri</name>
    <name type="common">Mycobacterium agri</name>
    <dbReference type="NCBI Taxonomy" id="36811"/>
    <lineage>
        <taxon>Bacteria</taxon>
        <taxon>Bacillati</taxon>
        <taxon>Actinomycetota</taxon>
        <taxon>Actinomycetes</taxon>
        <taxon>Mycobacteriales</taxon>
        <taxon>Mycobacteriaceae</taxon>
        <taxon>Mycolicibacterium</taxon>
    </lineage>
</organism>
<sequence>MDLGITGRTALVLGASGGLGGAIAVRLAEEGANVAAAGRSADKLADTVKRIEAAGAKALPLVWDLSDLDQVDARITEIENALGPVDILVNNTGGPPPTPVTGQDPDVWRSSFEQMILSVIVITDRVLPRMRERGWGRILTSTSGGALSPIPNLAISNTLRASLHTWSKTLSDEVGRDGVTSNIIVPGRIATARTEFLDTRRAEREGRSVEDVMADSASAMALGRYGKPDEYADVAAFLCSERASYVTGSVIRVDGGQLKSAN</sequence>
<dbReference type="Proteomes" id="UP000465302">
    <property type="component" value="Unassembled WGS sequence"/>
</dbReference>
<dbReference type="RefSeq" id="WP_097942151.1">
    <property type="nucleotide sequence ID" value="NZ_BLKS01000001.1"/>
</dbReference>
<dbReference type="SUPFAM" id="SSF51735">
    <property type="entry name" value="NAD(P)-binding Rossmann-fold domains"/>
    <property type="match status" value="1"/>
</dbReference>
<protein>
    <recommendedName>
        <fullName evidence="5">3-oxoacyl-[acyl-carrier-protein] reductase MabA</fullName>
    </recommendedName>
</protein>
<comment type="caution">
    <text evidence="8">The sequence shown here is derived from an EMBL/GenBank/DDBJ whole genome shotgun (WGS) entry which is preliminary data.</text>
</comment>
<dbReference type="OrthoDB" id="9793325at2"/>
<gene>
    <name evidence="8" type="ORF">CQY20_21720</name>
    <name evidence="7" type="ORF">MAGR_04110</name>
</gene>
<proteinExistence type="inferred from homology"/>
<keyword evidence="4" id="KW-0560">Oxidoreductase</keyword>
<reference evidence="8 9" key="1">
    <citation type="submission" date="2017-10" db="EMBL/GenBank/DDBJ databases">
        <title>The new phylogeny of genus Mycobacterium.</title>
        <authorList>
            <person name="Tortoli E."/>
            <person name="Trovato A."/>
            <person name="Cirillo D.M."/>
        </authorList>
    </citation>
    <scope>NUCLEOTIDE SEQUENCE [LARGE SCALE GENOMIC DNA]</scope>
    <source>
        <strain evidence="8 9">CCUG37673</strain>
    </source>
</reference>
<dbReference type="EMBL" id="BLKS01000001">
    <property type="protein sequence ID" value="GFG48970.1"/>
    <property type="molecule type" value="Genomic_DNA"/>
</dbReference>
<reference evidence="7" key="3">
    <citation type="submission" date="2020-02" db="EMBL/GenBank/DDBJ databases">
        <authorList>
            <person name="Matsumoto Y."/>
            <person name="Motooka D."/>
            <person name="Nakamura S."/>
        </authorList>
    </citation>
    <scope>NUCLEOTIDE SEQUENCE</scope>
    <source>
        <strain evidence="7">JCM 6377</strain>
    </source>
</reference>
<evidence type="ECO:0000313" key="8">
    <source>
        <dbReference type="EMBL" id="PEG35522.1"/>
    </source>
</evidence>
<dbReference type="PANTHER" id="PTHR42879">
    <property type="entry name" value="3-OXOACYL-(ACYL-CARRIER-PROTEIN) REDUCTASE"/>
    <property type="match status" value="1"/>
</dbReference>
<evidence type="ECO:0000256" key="6">
    <source>
        <dbReference type="ARBA" id="ARBA00047400"/>
    </source>
</evidence>
<evidence type="ECO:0000313" key="7">
    <source>
        <dbReference type="EMBL" id="GFG48970.1"/>
    </source>
</evidence>
<comment type="subcellular location">
    <subcellularLocation>
        <location evidence="1">Secreted</location>
        <location evidence="1">Cell wall</location>
    </subcellularLocation>
</comment>
<evidence type="ECO:0000313" key="9">
    <source>
        <dbReference type="Proteomes" id="UP000220914"/>
    </source>
</evidence>
<reference evidence="7 10" key="2">
    <citation type="journal article" date="2019" name="Emerg. Microbes Infect.">
        <title>Comprehensive subspecies identification of 175 nontuberculous mycobacteria species based on 7547 genomic profiles.</title>
        <authorList>
            <person name="Matsumoto Y."/>
            <person name="Kinjo T."/>
            <person name="Motooka D."/>
            <person name="Nabeya D."/>
            <person name="Jung N."/>
            <person name="Uechi K."/>
            <person name="Horii T."/>
            <person name="Iida T."/>
            <person name="Fujita J."/>
            <person name="Nakamura S."/>
        </authorList>
    </citation>
    <scope>NUCLEOTIDE SEQUENCE [LARGE SCALE GENOMIC DNA]</scope>
    <source>
        <strain evidence="7 10">JCM 6377</strain>
    </source>
</reference>
<dbReference type="EMBL" id="PDCP01000044">
    <property type="protein sequence ID" value="PEG35522.1"/>
    <property type="molecule type" value="Genomic_DNA"/>
</dbReference>
<dbReference type="PRINTS" id="PR00081">
    <property type="entry name" value="GDHRDH"/>
</dbReference>
<dbReference type="PANTHER" id="PTHR42879:SF6">
    <property type="entry name" value="NADPH-DEPENDENT REDUCTASE BACG"/>
    <property type="match status" value="1"/>
</dbReference>
<dbReference type="FunFam" id="3.40.50.720:FF:000084">
    <property type="entry name" value="Short-chain dehydrogenase reductase"/>
    <property type="match status" value="1"/>
</dbReference>
<evidence type="ECO:0000256" key="4">
    <source>
        <dbReference type="ARBA" id="ARBA00023002"/>
    </source>
</evidence>
<keyword evidence="9" id="KW-1185">Reference proteome</keyword>